<dbReference type="STRING" id="335973.SAMN04488693_10541"/>
<evidence type="ECO:0000256" key="3">
    <source>
        <dbReference type="ARBA" id="ARBA00022801"/>
    </source>
</evidence>
<keyword evidence="1" id="KW-0645">Protease</keyword>
<dbReference type="EMBL" id="FNDT01000005">
    <property type="protein sequence ID" value="SDI00652.1"/>
    <property type="molecule type" value="Genomic_DNA"/>
</dbReference>
<keyword evidence="3" id="KW-0378">Hydrolase</keyword>
<gene>
    <name evidence="8" type="ORF">SAMN04488693_10541</name>
</gene>
<dbReference type="RefSeq" id="WP_139186237.1">
    <property type="nucleotide sequence ID" value="NZ_FNDT01000005.1"/>
</dbReference>
<dbReference type="GO" id="GO:0006508">
    <property type="term" value="P:proteolysis"/>
    <property type="evidence" value="ECO:0007669"/>
    <property type="project" value="UniProtKB-KW"/>
</dbReference>
<dbReference type="GO" id="GO:0031012">
    <property type="term" value="C:extracellular matrix"/>
    <property type="evidence" value="ECO:0007669"/>
    <property type="project" value="InterPro"/>
</dbReference>
<keyword evidence="6" id="KW-0472">Membrane</keyword>
<feature type="compositionally biased region" description="Low complexity" evidence="5">
    <location>
        <begin position="15"/>
        <end position="28"/>
    </location>
</feature>
<dbReference type="SUPFAM" id="SSF55486">
    <property type="entry name" value="Metalloproteases ('zincins'), catalytic domain"/>
    <property type="match status" value="1"/>
</dbReference>
<accession>A0A1G8H1V6</accession>
<dbReference type="InterPro" id="IPR024079">
    <property type="entry name" value="MetalloPept_cat_dom_sf"/>
</dbReference>
<dbReference type="Gene3D" id="3.40.390.10">
    <property type="entry name" value="Collagenase (Catalytic Domain)"/>
    <property type="match status" value="1"/>
</dbReference>
<organism evidence="8 9">
    <name type="scientific">Arthrobacter subterraneus</name>
    <dbReference type="NCBI Taxonomy" id="335973"/>
    <lineage>
        <taxon>Bacteria</taxon>
        <taxon>Bacillati</taxon>
        <taxon>Actinomycetota</taxon>
        <taxon>Actinomycetes</taxon>
        <taxon>Micrococcales</taxon>
        <taxon>Micrococcaceae</taxon>
        <taxon>Arthrobacter</taxon>
    </lineage>
</organism>
<protein>
    <submittedName>
        <fullName evidence="8">Matrixin</fullName>
    </submittedName>
</protein>
<evidence type="ECO:0000256" key="1">
    <source>
        <dbReference type="ARBA" id="ARBA00022670"/>
    </source>
</evidence>
<feature type="region of interest" description="Disordered" evidence="5">
    <location>
        <begin position="55"/>
        <end position="94"/>
    </location>
</feature>
<evidence type="ECO:0000313" key="9">
    <source>
        <dbReference type="Proteomes" id="UP000199258"/>
    </source>
</evidence>
<feature type="compositionally biased region" description="Basic and acidic residues" evidence="5">
    <location>
        <begin position="1"/>
        <end position="14"/>
    </location>
</feature>
<keyword evidence="6" id="KW-1133">Transmembrane helix</keyword>
<keyword evidence="9" id="KW-1185">Reference proteome</keyword>
<reference evidence="8 9" key="1">
    <citation type="submission" date="2016-10" db="EMBL/GenBank/DDBJ databases">
        <authorList>
            <person name="de Groot N.N."/>
        </authorList>
    </citation>
    <scope>NUCLEOTIDE SEQUENCE [LARGE SCALE GENOMIC DNA]</scope>
    <source>
        <strain evidence="8 9">NP_1H</strain>
    </source>
</reference>
<evidence type="ECO:0000256" key="6">
    <source>
        <dbReference type="SAM" id="Phobius"/>
    </source>
</evidence>
<evidence type="ECO:0000256" key="4">
    <source>
        <dbReference type="ARBA" id="ARBA00022833"/>
    </source>
</evidence>
<name>A0A1G8H1V6_9MICC</name>
<evidence type="ECO:0000313" key="8">
    <source>
        <dbReference type="EMBL" id="SDI00652.1"/>
    </source>
</evidence>
<evidence type="ECO:0000256" key="5">
    <source>
        <dbReference type="SAM" id="MobiDB-lite"/>
    </source>
</evidence>
<proteinExistence type="predicted"/>
<feature type="domain" description="Peptidase M10 metallopeptidase" evidence="7">
    <location>
        <begin position="301"/>
        <end position="348"/>
    </location>
</feature>
<dbReference type="GO" id="GO:0008270">
    <property type="term" value="F:zinc ion binding"/>
    <property type="evidence" value="ECO:0007669"/>
    <property type="project" value="InterPro"/>
</dbReference>
<feature type="compositionally biased region" description="Gly residues" evidence="5">
    <location>
        <begin position="74"/>
        <end position="84"/>
    </location>
</feature>
<keyword evidence="6" id="KW-0812">Transmembrane</keyword>
<dbReference type="Proteomes" id="UP000199258">
    <property type="component" value="Unassembled WGS sequence"/>
</dbReference>
<dbReference type="Pfam" id="PF00413">
    <property type="entry name" value="Peptidase_M10"/>
    <property type="match status" value="1"/>
</dbReference>
<evidence type="ECO:0000259" key="7">
    <source>
        <dbReference type="Pfam" id="PF00413"/>
    </source>
</evidence>
<evidence type="ECO:0000256" key="2">
    <source>
        <dbReference type="ARBA" id="ARBA00022723"/>
    </source>
</evidence>
<dbReference type="OrthoDB" id="4297752at2"/>
<keyword evidence="4" id="KW-0862">Zinc</keyword>
<keyword evidence="2" id="KW-0479">Metal-binding</keyword>
<feature type="compositionally biased region" description="Basic residues" evidence="5">
    <location>
        <begin position="85"/>
        <end position="94"/>
    </location>
</feature>
<sequence>MGVLDREWFQRDDNPSGGSQPPVGQPPGMRQSGSGRVPQWALEEALNEQLRAYRTETGGRWPGDNRAGSNRAGGLRGGGNPAGGGRRRRRGQSAVRKLRVRTAALVVFVVALYLTPTVFERDIFPDVLPLLPWSNVPPRGVEASTVPLGTPPPSTGSAQYALFDYPNLQQEFVAYDPCRPVHYVVRPDNAPAGTEGIVQEAVAEVSAATGLTFVFDGPTSEPPSPGERDSYQPDRYGKRWAPVLITWTSPSEIPELAGDTAGLGGSEIAQRPDKPLVLVAGQVMLDAPAMVQILEFEGGREHVRAIVIHELAHVLGLDHVQDPTQLMHEENTGQIHLAEGDLAGLAKLGAGPCVPEL</sequence>
<dbReference type="AlphaFoldDB" id="A0A1G8H1V6"/>
<dbReference type="GO" id="GO:0004222">
    <property type="term" value="F:metalloendopeptidase activity"/>
    <property type="evidence" value="ECO:0007669"/>
    <property type="project" value="InterPro"/>
</dbReference>
<feature type="region of interest" description="Disordered" evidence="5">
    <location>
        <begin position="1"/>
        <end position="40"/>
    </location>
</feature>
<dbReference type="InterPro" id="IPR001818">
    <property type="entry name" value="Pept_M10_metallopeptidase"/>
</dbReference>
<feature type="transmembrane region" description="Helical" evidence="6">
    <location>
        <begin position="98"/>
        <end position="119"/>
    </location>
</feature>